<name>A0A2P2C8C4_9ZZZZ</name>
<dbReference type="SUPFAM" id="SSF55874">
    <property type="entry name" value="ATPase domain of HSP90 chaperone/DNA topoisomerase II/histidine kinase"/>
    <property type="match status" value="1"/>
</dbReference>
<feature type="transmembrane region" description="Helical" evidence="9">
    <location>
        <begin position="6"/>
        <end position="25"/>
    </location>
</feature>
<reference evidence="12" key="1">
    <citation type="submission" date="2015-08" db="EMBL/GenBank/DDBJ databases">
        <authorList>
            <person name="Babu N.S."/>
            <person name="Beckwith C.J."/>
            <person name="Beseler K.G."/>
            <person name="Brison A."/>
            <person name="Carone J.V."/>
            <person name="Caskin T.P."/>
            <person name="Diamond M."/>
            <person name="Durham M.E."/>
            <person name="Foxe J.M."/>
            <person name="Go M."/>
            <person name="Henderson B.A."/>
            <person name="Jones I.B."/>
            <person name="McGettigan J.A."/>
            <person name="Micheletti S.J."/>
            <person name="Nasrallah M.E."/>
            <person name="Ortiz D."/>
            <person name="Piller C.R."/>
            <person name="Privatt S.R."/>
            <person name="Schneider S.L."/>
            <person name="Sharp S."/>
            <person name="Smith T.C."/>
            <person name="Stanton J.D."/>
            <person name="Ullery H.E."/>
            <person name="Wilson R.J."/>
            <person name="Serrano M.G."/>
            <person name="Buck G."/>
            <person name="Lee V."/>
            <person name="Wang Y."/>
            <person name="Carvalho R."/>
            <person name="Voegtly L."/>
            <person name="Shi R."/>
            <person name="Duckworth R."/>
            <person name="Johnson A."/>
            <person name="Loviza R."/>
            <person name="Walstead R."/>
            <person name="Shah Z."/>
            <person name="Kiflezghi M."/>
            <person name="Wade K."/>
            <person name="Ball S.L."/>
            <person name="Bradley K.W."/>
            <person name="Asai D.J."/>
            <person name="Bowman C.A."/>
            <person name="Russell D.A."/>
            <person name="Pope W.H."/>
            <person name="Jacobs-Sera D."/>
            <person name="Hendrix R.W."/>
            <person name="Hatfull G.F."/>
        </authorList>
    </citation>
    <scope>NUCLEOTIDE SEQUENCE</scope>
</reference>
<feature type="transmembrane region" description="Helical" evidence="9">
    <location>
        <begin position="37"/>
        <end position="55"/>
    </location>
</feature>
<feature type="domain" description="Histidine kinase/HSP90-like ATPase" evidence="10">
    <location>
        <begin position="307"/>
        <end position="407"/>
    </location>
</feature>
<feature type="transmembrane region" description="Helical" evidence="9">
    <location>
        <begin position="98"/>
        <end position="118"/>
    </location>
</feature>
<dbReference type="Gene3D" id="3.30.565.10">
    <property type="entry name" value="Histidine kinase-like ATPase, C-terminal domain"/>
    <property type="match status" value="1"/>
</dbReference>
<evidence type="ECO:0000256" key="4">
    <source>
        <dbReference type="ARBA" id="ARBA00022679"/>
    </source>
</evidence>
<dbReference type="GO" id="GO:0005524">
    <property type="term" value="F:ATP binding"/>
    <property type="evidence" value="ECO:0007669"/>
    <property type="project" value="UniProtKB-KW"/>
</dbReference>
<feature type="transmembrane region" description="Helical" evidence="9">
    <location>
        <begin position="61"/>
        <end position="86"/>
    </location>
</feature>
<dbReference type="Pfam" id="PF07730">
    <property type="entry name" value="HisKA_3"/>
    <property type="match status" value="1"/>
</dbReference>
<evidence type="ECO:0000259" key="10">
    <source>
        <dbReference type="Pfam" id="PF02518"/>
    </source>
</evidence>
<dbReference type="EC" id="2.7.13.3" evidence="2"/>
<feature type="domain" description="Signal transduction histidine kinase subgroup 3 dimerisation and phosphoacceptor" evidence="11">
    <location>
        <begin position="200"/>
        <end position="259"/>
    </location>
</feature>
<evidence type="ECO:0000256" key="5">
    <source>
        <dbReference type="ARBA" id="ARBA00022741"/>
    </source>
</evidence>
<keyword evidence="3" id="KW-0597">Phosphoprotein</keyword>
<feature type="region of interest" description="Disordered" evidence="8">
    <location>
        <begin position="351"/>
        <end position="375"/>
    </location>
</feature>
<evidence type="ECO:0000259" key="11">
    <source>
        <dbReference type="Pfam" id="PF07730"/>
    </source>
</evidence>
<dbReference type="InterPro" id="IPR036890">
    <property type="entry name" value="HATPase_C_sf"/>
</dbReference>
<evidence type="ECO:0000256" key="1">
    <source>
        <dbReference type="ARBA" id="ARBA00000085"/>
    </source>
</evidence>
<dbReference type="GO" id="GO:0046983">
    <property type="term" value="F:protein dimerization activity"/>
    <property type="evidence" value="ECO:0007669"/>
    <property type="project" value="InterPro"/>
</dbReference>
<evidence type="ECO:0000256" key="3">
    <source>
        <dbReference type="ARBA" id="ARBA00022553"/>
    </source>
</evidence>
<comment type="catalytic activity">
    <reaction evidence="1">
        <text>ATP + protein L-histidine = ADP + protein N-phospho-L-histidine.</text>
        <dbReference type="EC" id="2.7.13.3"/>
    </reaction>
</comment>
<accession>A0A2P2C8C4</accession>
<dbReference type="InterPro" id="IPR011712">
    <property type="entry name" value="Sig_transdc_His_kin_sub3_dim/P"/>
</dbReference>
<keyword evidence="9" id="KW-1133">Transmembrane helix</keyword>
<keyword evidence="4" id="KW-0808">Transferase</keyword>
<evidence type="ECO:0000256" key="6">
    <source>
        <dbReference type="ARBA" id="ARBA00022777"/>
    </source>
</evidence>
<keyword evidence="9" id="KW-0812">Transmembrane</keyword>
<dbReference type="GO" id="GO:0016020">
    <property type="term" value="C:membrane"/>
    <property type="evidence" value="ECO:0007669"/>
    <property type="project" value="InterPro"/>
</dbReference>
<gene>
    <name evidence="12" type="ORF">NOCA2390018</name>
</gene>
<feature type="transmembrane region" description="Helical" evidence="9">
    <location>
        <begin position="147"/>
        <end position="168"/>
    </location>
</feature>
<dbReference type="EMBL" id="CZKA01000033">
    <property type="protein sequence ID" value="CUR57072.1"/>
    <property type="molecule type" value="Genomic_DNA"/>
</dbReference>
<protein>
    <recommendedName>
        <fullName evidence="2">histidine kinase</fullName>
        <ecNumber evidence="2">2.7.13.3</ecNumber>
    </recommendedName>
</protein>
<dbReference type="InterPro" id="IPR050482">
    <property type="entry name" value="Sensor_HK_TwoCompSys"/>
</dbReference>
<organism evidence="12">
    <name type="scientific">metagenome</name>
    <dbReference type="NCBI Taxonomy" id="256318"/>
    <lineage>
        <taxon>unclassified sequences</taxon>
        <taxon>metagenomes</taxon>
    </lineage>
</organism>
<dbReference type="AlphaFoldDB" id="A0A2P2C8C4"/>
<dbReference type="PANTHER" id="PTHR24421:SF10">
    <property type="entry name" value="NITRATE_NITRITE SENSOR PROTEIN NARQ"/>
    <property type="match status" value="1"/>
</dbReference>
<evidence type="ECO:0000256" key="8">
    <source>
        <dbReference type="SAM" id="MobiDB-lite"/>
    </source>
</evidence>
<keyword evidence="6 12" id="KW-0418">Kinase</keyword>
<dbReference type="Gene3D" id="1.20.5.1930">
    <property type="match status" value="1"/>
</dbReference>
<dbReference type="PANTHER" id="PTHR24421">
    <property type="entry name" value="NITRATE/NITRITE SENSOR PROTEIN NARX-RELATED"/>
    <property type="match status" value="1"/>
</dbReference>
<evidence type="ECO:0000313" key="12">
    <source>
        <dbReference type="EMBL" id="CUR57072.1"/>
    </source>
</evidence>
<keyword evidence="9" id="KW-0472">Membrane</keyword>
<evidence type="ECO:0000256" key="2">
    <source>
        <dbReference type="ARBA" id="ARBA00012438"/>
    </source>
</evidence>
<proteinExistence type="predicted"/>
<keyword evidence="7" id="KW-0067">ATP-binding</keyword>
<evidence type="ECO:0000256" key="7">
    <source>
        <dbReference type="ARBA" id="ARBA00022840"/>
    </source>
</evidence>
<dbReference type="InterPro" id="IPR003594">
    <property type="entry name" value="HATPase_dom"/>
</dbReference>
<keyword evidence="5" id="KW-0547">Nucleotide-binding</keyword>
<dbReference type="GO" id="GO:0000155">
    <property type="term" value="F:phosphorelay sensor kinase activity"/>
    <property type="evidence" value="ECO:0007669"/>
    <property type="project" value="InterPro"/>
</dbReference>
<evidence type="ECO:0000256" key="9">
    <source>
        <dbReference type="SAM" id="Phobius"/>
    </source>
</evidence>
<sequence length="412" mass="44388">MRRPSWLLDAAVGGVVAGFGIWEAMTRAPWWEDTPTIGFLVGLGMAVAAGLFRLRPGLAVILVWLSCGLQVISGIDLMIVELAALLVSYGAARHGSRLTLWVSGLSIPVGSIIALLWVQNYGDTWFSSFGIRLLGVELAYGRPTTTVLVGGLLVLLTLSVPWLVGLTYRIRQQAQASAIAQATAEEGRSQAEEIARLREEQATLARDVHDVVGHSLAVILAQAESAQFLKDGDNAGLKQTMANIAVSARTSLQDVRQVLAPSPHPGSTRVTGGLDSLIEGVRSSGHEVSSSQVGTPQPLPPELEVVAYRVLQEMLTNAIRHGRRGEPVGVERHWQGELRIEVRNVVDESQEETRPMAARHPSDVAEVPPGQGLDGMRRRLESVGGRLDVRRREESPGATFTTTAWVPLRAAG</sequence>
<dbReference type="Pfam" id="PF02518">
    <property type="entry name" value="HATPase_c"/>
    <property type="match status" value="1"/>
</dbReference>